<dbReference type="PROSITE" id="PS50048">
    <property type="entry name" value="ZN2_CY6_FUNGAL_2"/>
    <property type="match status" value="1"/>
</dbReference>
<feature type="region of interest" description="Disordered" evidence="3">
    <location>
        <begin position="1"/>
        <end position="113"/>
    </location>
</feature>
<sequence length="660" mass="70129">MLPNPRPANIPGLFQFPPSLEPRLAPYDNQQPQRPLPLFASSSRIPVGTPASSAMRHNQPTPYPHHHHHLDQHHNAFVDPPHTQTPDPRVPTANLSFAPSSSSSPPPTSYPDHAQQQYVQHSNYAASSLHHAPQHQWAPHPPASASAMTHVYAHAHAHEDPGAGAVAVKCEEGLEDEAMWMGEDSPTYDARPQDMRYFQHDSDTLSPPLSGDYAYSPTQYADDPSEMLQSPVDAPMREIKQEDVQYVEQPYGELYADEGASHNWGNAPGFYPPQPPDYYPTATASEPSDSSSGMLVAYPHPYSPGMFVDSPMSPDGSFPVAMPDMYSVPSLHSVRPLPVGPTRSYTLEGAITPVSPKPRPASRSTVTLLAKRKSSSPPPMGSLIPPAQRSQTQIQSQAAESPTPGSASASSPQPQPSGSGSSPSAVRDSAALKRPRGRPRKNPATVSTDPADGQVIPTPPSVPVPVPIVNPAPAPPPTMDGPTAGQAMFKLDMAVANGEGGENGKEPEKKKPIMACLFCRERKIACGPPPPGGPMRCNQCTRRGLACEYPKESRRGQHKRGARAAKVEAHAASSASGSSSPPAQSLEKAKGKGKSKPKVDTKNLPRLEPGSSSQVQSAVDVLMRSSSPLTPIPSPSVAAHSLPNSPARLPAAAAGQRSSS</sequence>
<gene>
    <name evidence="5" type="ORF">L227DRAFT_89538</name>
</gene>
<dbReference type="PROSITE" id="PS00354">
    <property type="entry name" value="HMGI_Y"/>
    <property type="match status" value="1"/>
</dbReference>
<dbReference type="SMART" id="SM00066">
    <property type="entry name" value="GAL4"/>
    <property type="match status" value="1"/>
</dbReference>
<evidence type="ECO:0000256" key="3">
    <source>
        <dbReference type="SAM" id="MobiDB-lite"/>
    </source>
</evidence>
<keyword evidence="6" id="KW-1185">Reference proteome</keyword>
<organism evidence="5 6">
    <name type="scientific">Lentinus tigrinus ALCF2SS1-6</name>
    <dbReference type="NCBI Taxonomy" id="1328759"/>
    <lineage>
        <taxon>Eukaryota</taxon>
        <taxon>Fungi</taxon>
        <taxon>Dikarya</taxon>
        <taxon>Basidiomycota</taxon>
        <taxon>Agaricomycotina</taxon>
        <taxon>Agaricomycetes</taxon>
        <taxon>Polyporales</taxon>
        <taxon>Polyporaceae</taxon>
        <taxon>Lentinus</taxon>
    </lineage>
</organism>
<dbReference type="AlphaFoldDB" id="A0A5C2SA26"/>
<reference evidence="5" key="1">
    <citation type="journal article" date="2018" name="Genome Biol. Evol.">
        <title>Genomics and development of Lentinus tigrinus, a white-rot wood-decaying mushroom with dimorphic fruiting bodies.</title>
        <authorList>
            <person name="Wu B."/>
            <person name="Xu Z."/>
            <person name="Knudson A."/>
            <person name="Carlson A."/>
            <person name="Chen N."/>
            <person name="Kovaka S."/>
            <person name="LaButti K."/>
            <person name="Lipzen A."/>
            <person name="Pennachio C."/>
            <person name="Riley R."/>
            <person name="Schakwitz W."/>
            <person name="Umezawa K."/>
            <person name="Ohm R.A."/>
            <person name="Grigoriev I.V."/>
            <person name="Nagy L.G."/>
            <person name="Gibbons J."/>
            <person name="Hibbett D."/>
        </authorList>
    </citation>
    <scope>NUCLEOTIDE SEQUENCE [LARGE SCALE GENOMIC DNA]</scope>
    <source>
        <strain evidence="5">ALCF2SS1-6</strain>
    </source>
</reference>
<proteinExistence type="predicted"/>
<dbReference type="InterPro" id="IPR000637">
    <property type="entry name" value="HMGI/Y_DNA-bd_CS"/>
</dbReference>
<dbReference type="SUPFAM" id="SSF57701">
    <property type="entry name" value="Zn2/Cys6 DNA-binding domain"/>
    <property type="match status" value="1"/>
</dbReference>
<feature type="region of interest" description="Disordered" evidence="3">
    <location>
        <begin position="548"/>
        <end position="660"/>
    </location>
</feature>
<feature type="region of interest" description="Disordered" evidence="3">
    <location>
        <begin position="349"/>
        <end position="470"/>
    </location>
</feature>
<name>A0A5C2SA26_9APHY</name>
<dbReference type="STRING" id="1328759.A0A5C2SA26"/>
<evidence type="ECO:0000259" key="4">
    <source>
        <dbReference type="PROSITE" id="PS50048"/>
    </source>
</evidence>
<accession>A0A5C2SA26</accession>
<dbReference type="PROSITE" id="PS00463">
    <property type="entry name" value="ZN2_CY6_FUNGAL_1"/>
    <property type="match status" value="1"/>
</dbReference>
<dbReference type="OrthoDB" id="39175at2759"/>
<dbReference type="Pfam" id="PF00172">
    <property type="entry name" value="Zn_clus"/>
    <property type="match status" value="1"/>
</dbReference>
<evidence type="ECO:0000256" key="2">
    <source>
        <dbReference type="ARBA" id="ARBA00023242"/>
    </source>
</evidence>
<keyword evidence="2" id="KW-0539">Nucleus</keyword>
<feature type="compositionally biased region" description="Pro residues" evidence="3">
    <location>
        <begin position="457"/>
        <end position="470"/>
    </location>
</feature>
<comment type="subcellular location">
    <subcellularLocation>
        <location evidence="1">Nucleus</location>
    </subcellularLocation>
</comment>
<dbReference type="EMBL" id="ML122265">
    <property type="protein sequence ID" value="RPD60531.1"/>
    <property type="molecule type" value="Genomic_DNA"/>
</dbReference>
<dbReference type="CDD" id="cd00067">
    <property type="entry name" value="GAL4"/>
    <property type="match status" value="1"/>
</dbReference>
<protein>
    <recommendedName>
        <fullName evidence="4">Zn(2)-C6 fungal-type domain-containing protein</fullName>
    </recommendedName>
</protein>
<feature type="compositionally biased region" description="Polar residues" evidence="3">
    <location>
        <begin position="388"/>
        <end position="400"/>
    </location>
</feature>
<dbReference type="InterPro" id="IPR036864">
    <property type="entry name" value="Zn2-C6_fun-type_DNA-bd_sf"/>
</dbReference>
<dbReference type="Gene3D" id="4.10.240.10">
    <property type="entry name" value="Zn(2)-C6 fungal-type DNA-binding domain"/>
    <property type="match status" value="1"/>
</dbReference>
<dbReference type="GO" id="GO:0005634">
    <property type="term" value="C:nucleus"/>
    <property type="evidence" value="ECO:0007669"/>
    <property type="project" value="UniProtKB-SubCell"/>
</dbReference>
<feature type="compositionally biased region" description="Polar residues" evidence="3">
    <location>
        <begin position="40"/>
        <end position="60"/>
    </location>
</feature>
<dbReference type="GO" id="GO:0008270">
    <property type="term" value="F:zinc ion binding"/>
    <property type="evidence" value="ECO:0007669"/>
    <property type="project" value="InterPro"/>
</dbReference>
<feature type="domain" description="Zn(2)-C6 fungal-type" evidence="4">
    <location>
        <begin position="515"/>
        <end position="549"/>
    </location>
</feature>
<dbReference type="Proteomes" id="UP000313359">
    <property type="component" value="Unassembled WGS sequence"/>
</dbReference>
<evidence type="ECO:0000256" key="1">
    <source>
        <dbReference type="ARBA" id="ARBA00004123"/>
    </source>
</evidence>
<evidence type="ECO:0000313" key="5">
    <source>
        <dbReference type="EMBL" id="RPD60531.1"/>
    </source>
</evidence>
<dbReference type="GO" id="GO:0000981">
    <property type="term" value="F:DNA-binding transcription factor activity, RNA polymerase II-specific"/>
    <property type="evidence" value="ECO:0007669"/>
    <property type="project" value="InterPro"/>
</dbReference>
<evidence type="ECO:0000313" key="6">
    <source>
        <dbReference type="Proteomes" id="UP000313359"/>
    </source>
</evidence>
<dbReference type="InterPro" id="IPR001138">
    <property type="entry name" value="Zn2Cys6_DnaBD"/>
</dbReference>
<feature type="compositionally biased region" description="Low complexity" evidence="3">
    <location>
        <begin position="570"/>
        <end position="585"/>
    </location>
</feature>
<feature type="compositionally biased region" description="Low complexity" evidence="3">
    <location>
        <begin position="401"/>
        <end position="425"/>
    </location>
</feature>